<feature type="transmembrane region" description="Helical" evidence="1">
    <location>
        <begin position="122"/>
        <end position="139"/>
    </location>
</feature>
<keyword evidence="1" id="KW-0812">Transmembrane</keyword>
<dbReference type="AlphaFoldDB" id="A0A7S0HB71"/>
<feature type="transmembrane region" description="Helical" evidence="1">
    <location>
        <begin position="197"/>
        <end position="217"/>
    </location>
</feature>
<accession>A0A7S0HB71</accession>
<sequence>MSSQLYAHSQLKVLEKKLFHSRFEISFLTNMITVHRIACLVIQISNVRGFPLKSVDVFSLLIGVFMMSRRQLIHHFSQSSPFESLPHFKSAKICRWLLVWMYKVDVLYLMFCVFPVDKIWLNSPWSITYYLLMFLDHILRANSWNCVKRYSDLSSRISEHCFQIWLVTCETFVFAGRAPVDFFSEGIDTDASRYTSIYVIIASLIFNANLFIARCYVPSYTLHSARTKQPSKAASANKPTGRGFIPGALISNILVSYSEIIHDFLIFLDFSIISFFGVWVWKNYIFSELCALMMPFHTMSILIALRTRKLSKSLHSRH</sequence>
<reference evidence="2" key="1">
    <citation type="submission" date="2021-01" db="EMBL/GenBank/DDBJ databases">
        <authorList>
            <person name="Corre E."/>
            <person name="Pelletier E."/>
            <person name="Niang G."/>
            <person name="Scheremetjew M."/>
            <person name="Finn R."/>
            <person name="Kale V."/>
            <person name="Holt S."/>
            <person name="Cochrane G."/>
            <person name="Meng A."/>
            <person name="Brown T."/>
            <person name="Cohen L."/>
        </authorList>
    </citation>
    <scope>NUCLEOTIDE SEQUENCE</scope>
    <source>
        <strain evidence="2">CCMP325</strain>
    </source>
</reference>
<organism evidence="2">
    <name type="scientific">Hanusia phi</name>
    <dbReference type="NCBI Taxonomy" id="3032"/>
    <lineage>
        <taxon>Eukaryota</taxon>
        <taxon>Cryptophyceae</taxon>
        <taxon>Pyrenomonadales</taxon>
        <taxon>Geminigeraceae</taxon>
        <taxon>Hanusia</taxon>
    </lineage>
</organism>
<feature type="transmembrane region" description="Helical" evidence="1">
    <location>
        <begin position="96"/>
        <end position="116"/>
    </location>
</feature>
<feature type="transmembrane region" description="Helical" evidence="1">
    <location>
        <begin position="160"/>
        <end position="177"/>
    </location>
</feature>
<feature type="transmembrane region" description="Helical" evidence="1">
    <location>
        <begin position="285"/>
        <end position="305"/>
    </location>
</feature>
<gene>
    <name evidence="2" type="ORF">HPHI1048_LOCUS1059</name>
</gene>
<feature type="transmembrane region" description="Helical" evidence="1">
    <location>
        <begin position="260"/>
        <end position="279"/>
    </location>
</feature>
<evidence type="ECO:0000313" key="2">
    <source>
        <dbReference type="EMBL" id="CAD8466902.1"/>
    </source>
</evidence>
<proteinExistence type="predicted"/>
<keyword evidence="1" id="KW-0472">Membrane</keyword>
<protein>
    <submittedName>
        <fullName evidence="2">Uncharacterized protein</fullName>
    </submittedName>
</protein>
<evidence type="ECO:0000256" key="1">
    <source>
        <dbReference type="SAM" id="Phobius"/>
    </source>
</evidence>
<dbReference type="EMBL" id="HBEO01001490">
    <property type="protein sequence ID" value="CAD8466902.1"/>
    <property type="molecule type" value="Transcribed_RNA"/>
</dbReference>
<keyword evidence="1" id="KW-1133">Transmembrane helix</keyword>
<name>A0A7S0HB71_9CRYP</name>